<protein>
    <submittedName>
        <fullName evidence="1">Uncharacterized protein</fullName>
    </submittedName>
</protein>
<dbReference type="AlphaFoldDB" id="A0A392T8I2"/>
<proteinExistence type="predicted"/>
<accession>A0A392T8I2</accession>
<evidence type="ECO:0000313" key="1">
    <source>
        <dbReference type="EMBL" id="MCI57349.1"/>
    </source>
</evidence>
<comment type="caution">
    <text evidence="1">The sequence shown here is derived from an EMBL/GenBank/DDBJ whole genome shotgun (WGS) entry which is preliminary data.</text>
</comment>
<reference evidence="1 2" key="1">
    <citation type="journal article" date="2018" name="Front. Plant Sci.">
        <title>Red Clover (Trifolium pratense) and Zigzag Clover (T. medium) - A Picture of Genomic Similarities and Differences.</title>
        <authorList>
            <person name="Dluhosova J."/>
            <person name="Istvanek J."/>
            <person name="Nedelnik J."/>
            <person name="Repkova J."/>
        </authorList>
    </citation>
    <scope>NUCLEOTIDE SEQUENCE [LARGE SCALE GENOMIC DNA]</scope>
    <source>
        <strain evidence="2">cv. 10/8</strain>
        <tissue evidence="1">Leaf</tissue>
    </source>
</reference>
<evidence type="ECO:0000313" key="2">
    <source>
        <dbReference type="Proteomes" id="UP000265520"/>
    </source>
</evidence>
<sequence length="42" mass="4877">MNLMEWATTRRRKKVTLEAARDDLEACDRCTVVPKWVLVITG</sequence>
<organism evidence="1 2">
    <name type="scientific">Trifolium medium</name>
    <dbReference type="NCBI Taxonomy" id="97028"/>
    <lineage>
        <taxon>Eukaryota</taxon>
        <taxon>Viridiplantae</taxon>
        <taxon>Streptophyta</taxon>
        <taxon>Embryophyta</taxon>
        <taxon>Tracheophyta</taxon>
        <taxon>Spermatophyta</taxon>
        <taxon>Magnoliopsida</taxon>
        <taxon>eudicotyledons</taxon>
        <taxon>Gunneridae</taxon>
        <taxon>Pentapetalae</taxon>
        <taxon>rosids</taxon>
        <taxon>fabids</taxon>
        <taxon>Fabales</taxon>
        <taxon>Fabaceae</taxon>
        <taxon>Papilionoideae</taxon>
        <taxon>50 kb inversion clade</taxon>
        <taxon>NPAAA clade</taxon>
        <taxon>Hologalegina</taxon>
        <taxon>IRL clade</taxon>
        <taxon>Trifolieae</taxon>
        <taxon>Trifolium</taxon>
    </lineage>
</organism>
<dbReference type="EMBL" id="LXQA010527570">
    <property type="protein sequence ID" value="MCI57349.1"/>
    <property type="molecule type" value="Genomic_DNA"/>
</dbReference>
<dbReference type="Proteomes" id="UP000265520">
    <property type="component" value="Unassembled WGS sequence"/>
</dbReference>
<keyword evidence="2" id="KW-1185">Reference proteome</keyword>
<name>A0A392T8I2_9FABA</name>